<organism evidence="1 2">
    <name type="scientific">Postia placenta MAD-698-R-SB12</name>
    <dbReference type="NCBI Taxonomy" id="670580"/>
    <lineage>
        <taxon>Eukaryota</taxon>
        <taxon>Fungi</taxon>
        <taxon>Dikarya</taxon>
        <taxon>Basidiomycota</taxon>
        <taxon>Agaricomycotina</taxon>
        <taxon>Agaricomycetes</taxon>
        <taxon>Polyporales</taxon>
        <taxon>Adustoporiaceae</taxon>
        <taxon>Rhodonia</taxon>
    </lineage>
</organism>
<keyword evidence="2" id="KW-1185">Reference proteome</keyword>
<gene>
    <name evidence="1" type="ORF">POSPLADRAFT_1185583</name>
</gene>
<dbReference type="Proteomes" id="UP000194127">
    <property type="component" value="Unassembled WGS sequence"/>
</dbReference>
<dbReference type="STRING" id="670580.A0A1X6MMF9"/>
<dbReference type="GeneID" id="36334109"/>
<protein>
    <submittedName>
        <fullName evidence="1">Uncharacterized protein</fullName>
    </submittedName>
</protein>
<dbReference type="EMBL" id="KZ110607">
    <property type="protein sequence ID" value="OSX57604.1"/>
    <property type="molecule type" value="Genomic_DNA"/>
</dbReference>
<sequence>MPSLTATTEAVSASTISLKASASLAVSPTKSVGSTLSALRSLYPRAAKAFLQRNVPLTDSLLTSAFSLIEPPPSIAGPDPAASQRRKWEILRITFETTLYSSPPARDSDDLPSPVQANLMLSPEPFIATIHTRSLQLFTPAYPPQKPTSAFLPAQILVTLALASLKLGCTIVGRGMIEDWLARHGQAELADGEGYAKVLELYCLHVLPRLEDWDYAEDFLQYERELSADTRQYMITSVRTLRARAAAAQR</sequence>
<evidence type="ECO:0000313" key="2">
    <source>
        <dbReference type="Proteomes" id="UP000194127"/>
    </source>
</evidence>
<name>A0A1X6MMF9_9APHY</name>
<proteinExistence type="predicted"/>
<reference evidence="1 2" key="1">
    <citation type="submission" date="2017-04" db="EMBL/GenBank/DDBJ databases">
        <title>Genome Sequence of the Model Brown-Rot Fungus Postia placenta SB12.</title>
        <authorList>
            <consortium name="DOE Joint Genome Institute"/>
            <person name="Gaskell J."/>
            <person name="Kersten P."/>
            <person name="Larrondo L.F."/>
            <person name="Canessa P."/>
            <person name="Martinez D."/>
            <person name="Hibbett D."/>
            <person name="Schmoll M."/>
            <person name="Kubicek C.P."/>
            <person name="Martinez A.T."/>
            <person name="Yadav J."/>
            <person name="Master E."/>
            <person name="Magnuson J.K."/>
            <person name="James T."/>
            <person name="Yaver D."/>
            <person name="Berka R."/>
            <person name="Labutti K."/>
            <person name="Lipzen A."/>
            <person name="Aerts A."/>
            <person name="Barry K."/>
            <person name="Henrissat B."/>
            <person name="Blanchette R."/>
            <person name="Grigoriev I."/>
            <person name="Cullen D."/>
        </authorList>
    </citation>
    <scope>NUCLEOTIDE SEQUENCE [LARGE SCALE GENOMIC DNA]</scope>
    <source>
        <strain evidence="1 2">MAD-698-R-SB12</strain>
    </source>
</reference>
<accession>A0A1X6MMF9</accession>
<feature type="non-terminal residue" evidence="1">
    <location>
        <position position="250"/>
    </location>
</feature>
<evidence type="ECO:0000313" key="1">
    <source>
        <dbReference type="EMBL" id="OSX57604.1"/>
    </source>
</evidence>
<dbReference type="OrthoDB" id="3981028at2759"/>
<dbReference type="AlphaFoldDB" id="A0A1X6MMF9"/>
<dbReference type="RefSeq" id="XP_024334398.1">
    <property type="nucleotide sequence ID" value="XM_024489160.1"/>
</dbReference>